<evidence type="ECO:0000259" key="10">
    <source>
        <dbReference type="PROSITE" id="PS50893"/>
    </source>
</evidence>
<feature type="transmembrane region" description="Helical" evidence="9">
    <location>
        <begin position="590"/>
        <end position="610"/>
    </location>
</feature>
<keyword evidence="11" id="KW-0378">Hydrolase</keyword>
<evidence type="ECO:0000256" key="9">
    <source>
        <dbReference type="SAM" id="Phobius"/>
    </source>
</evidence>
<dbReference type="RefSeq" id="WP_407671317.1">
    <property type="nucleotide sequence ID" value="NZ_BAABGK010000031.1"/>
</dbReference>
<feature type="domain" description="ABC transporter" evidence="10">
    <location>
        <begin position="287"/>
        <end position="539"/>
    </location>
</feature>
<feature type="transmembrane region" description="Helical" evidence="9">
    <location>
        <begin position="548"/>
        <end position="578"/>
    </location>
</feature>
<keyword evidence="3" id="KW-0813">Transport</keyword>
<evidence type="ECO:0000256" key="7">
    <source>
        <dbReference type="ARBA" id="ARBA00022989"/>
    </source>
</evidence>
<dbReference type="Pfam" id="PF02361">
    <property type="entry name" value="CbiQ"/>
    <property type="match status" value="1"/>
</dbReference>
<evidence type="ECO:0000256" key="6">
    <source>
        <dbReference type="ARBA" id="ARBA00022840"/>
    </source>
</evidence>
<dbReference type="GO" id="GO:0016887">
    <property type="term" value="F:ATP hydrolysis activity"/>
    <property type="evidence" value="ECO:0007669"/>
    <property type="project" value="InterPro"/>
</dbReference>
<dbReference type="Pfam" id="PF00005">
    <property type="entry name" value="ABC_tran"/>
    <property type="match status" value="2"/>
</dbReference>
<feature type="domain" description="ABC transporter" evidence="10">
    <location>
        <begin position="17"/>
        <end position="260"/>
    </location>
</feature>
<protein>
    <submittedName>
        <fullName evidence="11">Energy-coupling factor transport system ATP-binding protein</fullName>
        <ecNumber evidence="11">3.6.3.-</ecNumber>
    </submittedName>
</protein>
<keyword evidence="8 9" id="KW-0472">Membrane</keyword>
<dbReference type="InterPro" id="IPR003593">
    <property type="entry name" value="AAA+_ATPase"/>
</dbReference>
<evidence type="ECO:0000256" key="2">
    <source>
        <dbReference type="ARBA" id="ARBA00005417"/>
    </source>
</evidence>
<comment type="similarity">
    <text evidence="2">Belongs to the ABC transporter superfamily.</text>
</comment>
<dbReference type="PANTHER" id="PTHR43553:SF24">
    <property type="entry name" value="ENERGY-COUPLING FACTOR TRANSPORTER ATP-BINDING PROTEIN ECFA1"/>
    <property type="match status" value="1"/>
</dbReference>
<keyword evidence="5" id="KW-0547">Nucleotide-binding</keyword>
<name>A0A839QDR7_9MICC</name>
<comment type="caution">
    <text evidence="11">The sequence shown here is derived from an EMBL/GenBank/DDBJ whole genome shotgun (WGS) entry which is preliminary data.</text>
</comment>
<dbReference type="InterPro" id="IPR015856">
    <property type="entry name" value="ABC_transpr_CbiO/EcfA_su"/>
</dbReference>
<gene>
    <name evidence="11" type="ORF">E9229_000480</name>
</gene>
<evidence type="ECO:0000256" key="4">
    <source>
        <dbReference type="ARBA" id="ARBA00022692"/>
    </source>
</evidence>
<sequence>MSEDTELLTTAAGQRPVRARGVAVRAAGWGWKHAGRDLPAISGLDLDIPPGQRVLLAGASGAGKSTLLHALAGVLHADEETEAHGELLLDEVPAHMVHGRAGLMQQDPETQVIQARIGDDVAFGAENLAVDPAEIRIRVKAALEAVGLRLSLDHPTAALSGGQKQRLALAGILAMGPGLVLLDEPTANLDPEGVLEVRDAVIAAVAASGATLLIVEHRLDAWAPHMDRVIVLRPGGGIAIDGTPDELFGPGPQREELIADGIWVPGHMPATARTRGIRAGTSTRALLETTDLAVARTAKGQVLQRDIGLQLSGGQALCVTGPNGAGKSTLALTLAGLLPEREGSVAALDSLRGSGSSLSHRPYSWRASHLVSRIGTVFQEPEHQFVANSVREELAFGPRMARTPDGRSALFTEEQIHERVGTLLERLRLEHLAAVNPFTLSGGEKRRLSVATVLAAGPAVLILDEPTFGQDANTWAELAGLLNEHLDTGGSVLAVTHDEHFAAALGAERLELSEGMPSKNLTGTGGLLEPEASSSGSFLGRANPLAKLAAVILATAPLVASLDWVSGAVVVLASLFLLPLSGLSPVRFMFRAWPLLVAGMLAAWGTALVGNDSGALLLNLGIFTITEGSVSAGVATGLRAFAVAIPSVLVFSSTDPTDLANALAQKARLPHRFVLGALAGMRLLGLLTEEWRTLGMARRARGVGAHGTVAQRLRANLWQGLGLLVQAIRRAARLAVTMEAKGFGTSTRTWSKTSRFAPKDAGVLMGGLAIGAAATAAAMGFGTWNLVWG</sequence>
<dbReference type="InterPro" id="IPR003439">
    <property type="entry name" value="ABC_transporter-like_ATP-bd"/>
</dbReference>
<dbReference type="SMART" id="SM00382">
    <property type="entry name" value="AAA"/>
    <property type="match status" value="2"/>
</dbReference>
<keyword evidence="7 9" id="KW-1133">Transmembrane helix</keyword>
<dbReference type="CDD" id="cd03225">
    <property type="entry name" value="ABC_cobalt_CbiO_domain1"/>
    <property type="match status" value="2"/>
</dbReference>
<dbReference type="Proteomes" id="UP000523000">
    <property type="component" value="Unassembled WGS sequence"/>
</dbReference>
<feature type="transmembrane region" description="Helical" evidence="9">
    <location>
        <begin position="630"/>
        <end position="651"/>
    </location>
</feature>
<dbReference type="InterPro" id="IPR050095">
    <property type="entry name" value="ECF_ABC_transporter_ATP-bd"/>
</dbReference>
<evidence type="ECO:0000256" key="1">
    <source>
        <dbReference type="ARBA" id="ARBA00004141"/>
    </source>
</evidence>
<dbReference type="Gene3D" id="3.40.50.300">
    <property type="entry name" value="P-loop containing nucleotide triphosphate hydrolases"/>
    <property type="match status" value="2"/>
</dbReference>
<dbReference type="InterPro" id="IPR027417">
    <property type="entry name" value="P-loop_NTPase"/>
</dbReference>
<keyword evidence="4 9" id="KW-0812">Transmembrane</keyword>
<evidence type="ECO:0000313" key="12">
    <source>
        <dbReference type="Proteomes" id="UP000523000"/>
    </source>
</evidence>
<reference evidence="11 12" key="1">
    <citation type="submission" date="2020-08" db="EMBL/GenBank/DDBJ databases">
        <title>Sequencing the genomes of 1000 actinobacteria strains.</title>
        <authorList>
            <person name="Klenk H.-P."/>
        </authorList>
    </citation>
    <scope>NUCLEOTIDE SEQUENCE [LARGE SCALE GENOMIC DNA]</scope>
    <source>
        <strain evidence="11 12">DSM 22826</strain>
    </source>
</reference>
<evidence type="ECO:0000256" key="8">
    <source>
        <dbReference type="ARBA" id="ARBA00023136"/>
    </source>
</evidence>
<dbReference type="EMBL" id="JACHVS010000001">
    <property type="protein sequence ID" value="MBB2994289.1"/>
    <property type="molecule type" value="Genomic_DNA"/>
</dbReference>
<dbReference type="AlphaFoldDB" id="A0A839QDR7"/>
<dbReference type="PROSITE" id="PS00211">
    <property type="entry name" value="ABC_TRANSPORTER_1"/>
    <property type="match status" value="2"/>
</dbReference>
<dbReference type="GO" id="GO:0005524">
    <property type="term" value="F:ATP binding"/>
    <property type="evidence" value="ECO:0007669"/>
    <property type="project" value="UniProtKB-KW"/>
</dbReference>
<keyword evidence="12" id="KW-1185">Reference proteome</keyword>
<dbReference type="EC" id="3.6.3.-" evidence="11"/>
<organism evidence="11 12">
    <name type="scientific">Paeniglutamicibacter cryotolerans</name>
    <dbReference type="NCBI Taxonomy" id="670079"/>
    <lineage>
        <taxon>Bacteria</taxon>
        <taxon>Bacillati</taxon>
        <taxon>Actinomycetota</taxon>
        <taxon>Actinomycetes</taxon>
        <taxon>Micrococcales</taxon>
        <taxon>Micrococcaceae</taxon>
        <taxon>Paeniglutamicibacter</taxon>
    </lineage>
</organism>
<dbReference type="PROSITE" id="PS50893">
    <property type="entry name" value="ABC_TRANSPORTER_2"/>
    <property type="match status" value="2"/>
</dbReference>
<dbReference type="GO" id="GO:0042626">
    <property type="term" value="F:ATPase-coupled transmembrane transporter activity"/>
    <property type="evidence" value="ECO:0007669"/>
    <property type="project" value="TreeGrafter"/>
</dbReference>
<dbReference type="SUPFAM" id="SSF52540">
    <property type="entry name" value="P-loop containing nucleoside triphosphate hydrolases"/>
    <property type="match status" value="2"/>
</dbReference>
<feature type="transmembrane region" description="Helical" evidence="9">
    <location>
        <begin position="761"/>
        <end position="784"/>
    </location>
</feature>
<evidence type="ECO:0000256" key="3">
    <source>
        <dbReference type="ARBA" id="ARBA00022448"/>
    </source>
</evidence>
<dbReference type="CDD" id="cd16914">
    <property type="entry name" value="EcfT"/>
    <property type="match status" value="1"/>
</dbReference>
<accession>A0A839QDR7</accession>
<proteinExistence type="inferred from homology"/>
<keyword evidence="6 11" id="KW-0067">ATP-binding</keyword>
<evidence type="ECO:0000256" key="5">
    <source>
        <dbReference type="ARBA" id="ARBA00022741"/>
    </source>
</evidence>
<dbReference type="InterPro" id="IPR003339">
    <property type="entry name" value="ABC/ECF_trnsptr_transmembrane"/>
</dbReference>
<dbReference type="InterPro" id="IPR017871">
    <property type="entry name" value="ABC_transporter-like_CS"/>
</dbReference>
<dbReference type="GO" id="GO:0043190">
    <property type="term" value="C:ATP-binding cassette (ABC) transporter complex"/>
    <property type="evidence" value="ECO:0007669"/>
    <property type="project" value="TreeGrafter"/>
</dbReference>
<evidence type="ECO:0000313" key="11">
    <source>
        <dbReference type="EMBL" id="MBB2994289.1"/>
    </source>
</evidence>
<comment type="subcellular location">
    <subcellularLocation>
        <location evidence="1">Membrane</location>
        <topology evidence="1">Multi-pass membrane protein</topology>
    </subcellularLocation>
</comment>
<dbReference type="PANTHER" id="PTHR43553">
    <property type="entry name" value="HEAVY METAL TRANSPORTER"/>
    <property type="match status" value="1"/>
</dbReference>